<name>M1P4V7_DESSD</name>
<gene>
    <name evidence="1" type="ordered locus">UWK_01938</name>
</gene>
<dbReference type="RefSeq" id="WP_015404179.1">
    <property type="nucleotide sequence ID" value="NC_020304.1"/>
</dbReference>
<keyword evidence="2" id="KW-1185">Reference proteome</keyword>
<evidence type="ECO:0000313" key="1">
    <source>
        <dbReference type="EMBL" id="AGF78488.1"/>
    </source>
</evidence>
<protein>
    <submittedName>
        <fullName evidence="1">Uncharacterized protein</fullName>
    </submittedName>
</protein>
<dbReference type="STRING" id="1167006.UWK_01938"/>
<accession>M1P4V7</accession>
<organism evidence="1 2">
    <name type="scientific">Desulfocapsa sulfexigens (strain DSM 10523 / SB164P1)</name>
    <dbReference type="NCBI Taxonomy" id="1167006"/>
    <lineage>
        <taxon>Bacteria</taxon>
        <taxon>Pseudomonadati</taxon>
        <taxon>Thermodesulfobacteriota</taxon>
        <taxon>Desulfobulbia</taxon>
        <taxon>Desulfobulbales</taxon>
        <taxon>Desulfocapsaceae</taxon>
        <taxon>Desulfocapsa</taxon>
    </lineage>
</organism>
<dbReference type="EMBL" id="CP003985">
    <property type="protein sequence ID" value="AGF78488.1"/>
    <property type="molecule type" value="Genomic_DNA"/>
</dbReference>
<dbReference type="AlphaFoldDB" id="M1P4V7"/>
<dbReference type="HOGENOM" id="CLU_3152104_0_0_7"/>
<dbReference type="KEGG" id="dsf:UWK_01938"/>
<proteinExistence type="predicted"/>
<sequence length="48" mass="5457">MDIVPNLDFITNFCYIIVPGVKPLPSFDRLLLDQKTISTALRHSFLGH</sequence>
<reference evidence="2" key="1">
    <citation type="journal article" date="2013" name="Stand. Genomic Sci.">
        <title>Complete genome sequence of Desulfocapsa sulfexigens, a marine deltaproteobacterium specialized in disproportionating inorganic sulfur compounds.</title>
        <authorList>
            <person name="Finster K.W."/>
            <person name="Kjeldsen K.U."/>
            <person name="Kube M."/>
            <person name="Reinhardt R."/>
            <person name="Mussmann M."/>
            <person name="Amann R."/>
            <person name="Schreiber L."/>
        </authorList>
    </citation>
    <scope>NUCLEOTIDE SEQUENCE [LARGE SCALE GENOMIC DNA]</scope>
    <source>
        <strain evidence="2">DSM 10523 / SB164P1</strain>
    </source>
</reference>
<dbReference type="Proteomes" id="UP000011721">
    <property type="component" value="Chromosome"/>
</dbReference>
<evidence type="ECO:0000313" key="2">
    <source>
        <dbReference type="Proteomes" id="UP000011721"/>
    </source>
</evidence>